<evidence type="ECO:0000256" key="2">
    <source>
        <dbReference type="ARBA" id="ARBA00023052"/>
    </source>
</evidence>
<dbReference type="GO" id="GO:0003984">
    <property type="term" value="F:acetolactate synthase activity"/>
    <property type="evidence" value="ECO:0007669"/>
    <property type="project" value="TreeGrafter"/>
</dbReference>
<keyword evidence="9" id="KW-1185">Reference proteome</keyword>
<feature type="compositionally biased region" description="Polar residues" evidence="4">
    <location>
        <begin position="1"/>
        <end position="10"/>
    </location>
</feature>
<dbReference type="PROSITE" id="PS00187">
    <property type="entry name" value="TPP_ENZYMES"/>
    <property type="match status" value="1"/>
</dbReference>
<organism evidence="8 9">
    <name type="scientific">Verticiella sediminum</name>
    <dbReference type="NCBI Taxonomy" id="1247510"/>
    <lineage>
        <taxon>Bacteria</taxon>
        <taxon>Pseudomonadati</taxon>
        <taxon>Pseudomonadota</taxon>
        <taxon>Betaproteobacteria</taxon>
        <taxon>Burkholderiales</taxon>
        <taxon>Alcaligenaceae</taxon>
        <taxon>Verticiella</taxon>
    </lineage>
</organism>
<dbReference type="GO" id="GO:0050660">
    <property type="term" value="F:flavin adenine dinucleotide binding"/>
    <property type="evidence" value="ECO:0007669"/>
    <property type="project" value="TreeGrafter"/>
</dbReference>
<dbReference type="InterPro" id="IPR029035">
    <property type="entry name" value="DHS-like_NAD/FAD-binding_dom"/>
</dbReference>
<dbReference type="SUPFAM" id="SSF52467">
    <property type="entry name" value="DHS-like NAD/FAD-binding domain"/>
    <property type="match status" value="1"/>
</dbReference>
<dbReference type="GO" id="GO:0009097">
    <property type="term" value="P:isoleucine biosynthetic process"/>
    <property type="evidence" value="ECO:0007669"/>
    <property type="project" value="TreeGrafter"/>
</dbReference>
<accession>A0A556AUM4</accession>
<dbReference type="GO" id="GO:0005948">
    <property type="term" value="C:acetolactate synthase complex"/>
    <property type="evidence" value="ECO:0007669"/>
    <property type="project" value="TreeGrafter"/>
</dbReference>
<dbReference type="InterPro" id="IPR045229">
    <property type="entry name" value="TPP_enz"/>
</dbReference>
<dbReference type="GO" id="GO:0009099">
    <property type="term" value="P:L-valine biosynthetic process"/>
    <property type="evidence" value="ECO:0007669"/>
    <property type="project" value="TreeGrafter"/>
</dbReference>
<dbReference type="PANTHER" id="PTHR18968:SF120">
    <property type="entry name" value="ACETOLACTATE SYNTHASE LARGE SUBUNIT"/>
    <property type="match status" value="1"/>
</dbReference>
<dbReference type="AlphaFoldDB" id="A0A556AUM4"/>
<gene>
    <name evidence="8" type="ORF">FOZ76_08670</name>
</gene>
<dbReference type="InterPro" id="IPR012000">
    <property type="entry name" value="Thiamin_PyroP_enz_cen_dom"/>
</dbReference>
<dbReference type="Proteomes" id="UP000318405">
    <property type="component" value="Unassembled WGS sequence"/>
</dbReference>
<dbReference type="GO" id="GO:0000287">
    <property type="term" value="F:magnesium ion binding"/>
    <property type="evidence" value="ECO:0007669"/>
    <property type="project" value="InterPro"/>
</dbReference>
<dbReference type="FunFam" id="3.40.50.970:FF:000007">
    <property type="entry name" value="Acetolactate synthase"/>
    <property type="match status" value="1"/>
</dbReference>
<evidence type="ECO:0000313" key="8">
    <source>
        <dbReference type="EMBL" id="TSH96641.1"/>
    </source>
</evidence>
<feature type="domain" description="Thiamine pyrophosphate enzyme central" evidence="5">
    <location>
        <begin position="210"/>
        <end position="346"/>
    </location>
</feature>
<sequence>MSTQPTTASSPAHDGAHRAPGARPGGRILVDQLRAHGVQHVFCVPGESYLAVLDALHDTEVAITVCRQEGGAAMMAEAHGKLTGEPGICLVTRAPGATNASAGIHIAMQDSTPMIVFVGQIERGMRDREAFQELDYRAAFGAQAKWATEIDDVRRLPEIVSRAFHVATSGRPGPVVIALPEDMLTEVADVADAPRYAPVQPSPAATHLAQLGHLLERAERPLAILGGSTWDAEAVTRFARFAEQSQLPVAVSFRRQMLFPATHPCYVGDLGLGANPALLQAVREADLILMVGGRFSEVPSQAYTLLDIPAPAQTLVHVHPDSNELNRVYRAAVPINADARAFCSALGVVPNLAGIPWAERTRALHASYLAWSDPGAIRSPGPLQMGEIMAWLGEHLPADAILCNGAGNYATWLHRFHRYNAYGTQLAPTSGSMGYGVPAAIGAKRIQPERTVVAFAGDGCFLMHGQEFATAVQYGLAVIVVVIDNGMYGTIRMHQERNYPGRESATALHNPDFAAYAVAFGGHGERVERTEQFAPAFEHAVASGKPAILHCLLDPEAITPSATLSQIREQGLRAQG</sequence>
<dbReference type="PANTHER" id="PTHR18968">
    <property type="entry name" value="THIAMINE PYROPHOSPHATE ENZYMES"/>
    <property type="match status" value="1"/>
</dbReference>
<dbReference type="Pfam" id="PF02775">
    <property type="entry name" value="TPP_enzyme_C"/>
    <property type="match status" value="1"/>
</dbReference>
<dbReference type="GO" id="GO:0030976">
    <property type="term" value="F:thiamine pyrophosphate binding"/>
    <property type="evidence" value="ECO:0007669"/>
    <property type="project" value="InterPro"/>
</dbReference>
<feature type="domain" description="Thiamine pyrophosphate enzyme TPP-binding" evidence="6">
    <location>
        <begin position="405"/>
        <end position="551"/>
    </location>
</feature>
<proteinExistence type="inferred from homology"/>
<dbReference type="InterPro" id="IPR000399">
    <property type="entry name" value="TPP-bd_CS"/>
</dbReference>
<keyword evidence="2 3" id="KW-0786">Thiamine pyrophosphate</keyword>
<comment type="similarity">
    <text evidence="1 3">Belongs to the TPP enzyme family.</text>
</comment>
<dbReference type="Pfam" id="PF02776">
    <property type="entry name" value="TPP_enzyme_N"/>
    <property type="match status" value="1"/>
</dbReference>
<comment type="caution">
    <text evidence="8">The sequence shown here is derived from an EMBL/GenBank/DDBJ whole genome shotgun (WGS) entry which is preliminary data.</text>
</comment>
<dbReference type="InterPro" id="IPR012001">
    <property type="entry name" value="Thiamin_PyroP_enz_TPP-bd_dom"/>
</dbReference>
<evidence type="ECO:0000256" key="4">
    <source>
        <dbReference type="SAM" id="MobiDB-lite"/>
    </source>
</evidence>
<feature type="region of interest" description="Disordered" evidence="4">
    <location>
        <begin position="1"/>
        <end position="25"/>
    </location>
</feature>
<dbReference type="CDD" id="cd00568">
    <property type="entry name" value="TPP_enzymes"/>
    <property type="match status" value="1"/>
</dbReference>
<evidence type="ECO:0000259" key="6">
    <source>
        <dbReference type="Pfam" id="PF02775"/>
    </source>
</evidence>
<dbReference type="CDD" id="cd07035">
    <property type="entry name" value="TPP_PYR_POX_like"/>
    <property type="match status" value="1"/>
</dbReference>
<protein>
    <submittedName>
        <fullName evidence="8">Thiamine pyrophosphate-binding protein</fullName>
    </submittedName>
</protein>
<evidence type="ECO:0000256" key="1">
    <source>
        <dbReference type="ARBA" id="ARBA00007812"/>
    </source>
</evidence>
<dbReference type="SUPFAM" id="SSF52518">
    <property type="entry name" value="Thiamin diphosphate-binding fold (THDP-binding)"/>
    <property type="match status" value="2"/>
</dbReference>
<evidence type="ECO:0000259" key="7">
    <source>
        <dbReference type="Pfam" id="PF02776"/>
    </source>
</evidence>
<evidence type="ECO:0000256" key="3">
    <source>
        <dbReference type="RuleBase" id="RU362132"/>
    </source>
</evidence>
<evidence type="ECO:0000259" key="5">
    <source>
        <dbReference type="Pfam" id="PF00205"/>
    </source>
</evidence>
<dbReference type="Pfam" id="PF00205">
    <property type="entry name" value="TPP_enzyme_M"/>
    <property type="match status" value="1"/>
</dbReference>
<dbReference type="InterPro" id="IPR011766">
    <property type="entry name" value="TPP_enzyme_TPP-bd"/>
</dbReference>
<reference evidence="8 9" key="1">
    <citation type="submission" date="2019-07" db="EMBL/GenBank/DDBJ databases">
        <title>Qingshengfaniella alkalisoli gen. nov., sp. nov., isolated from saline soil.</title>
        <authorList>
            <person name="Xu L."/>
            <person name="Huang X.-X."/>
            <person name="Sun J.-Q."/>
        </authorList>
    </citation>
    <scope>NUCLEOTIDE SEQUENCE [LARGE SCALE GENOMIC DNA]</scope>
    <source>
        <strain evidence="8 9">DSM 27279</strain>
    </source>
</reference>
<dbReference type="Gene3D" id="3.40.50.1220">
    <property type="entry name" value="TPP-binding domain"/>
    <property type="match status" value="1"/>
</dbReference>
<dbReference type="InterPro" id="IPR029061">
    <property type="entry name" value="THDP-binding"/>
</dbReference>
<dbReference type="Gene3D" id="3.40.50.970">
    <property type="match status" value="2"/>
</dbReference>
<evidence type="ECO:0000313" key="9">
    <source>
        <dbReference type="Proteomes" id="UP000318405"/>
    </source>
</evidence>
<dbReference type="NCBIfam" id="NF006052">
    <property type="entry name" value="PRK08199.1"/>
    <property type="match status" value="1"/>
</dbReference>
<dbReference type="RefSeq" id="WP_143947751.1">
    <property type="nucleotide sequence ID" value="NZ_BAABMB010000002.1"/>
</dbReference>
<dbReference type="OrthoDB" id="2254214at2"/>
<name>A0A556AUM4_9BURK</name>
<feature type="domain" description="Thiamine pyrophosphate enzyme N-terminal TPP-binding" evidence="7">
    <location>
        <begin position="25"/>
        <end position="136"/>
    </location>
</feature>
<dbReference type="EMBL" id="VLTJ01000014">
    <property type="protein sequence ID" value="TSH96641.1"/>
    <property type="molecule type" value="Genomic_DNA"/>
</dbReference>